<dbReference type="NCBIfam" id="TIGR04274">
    <property type="entry name" value="hypoxanDNAglyco"/>
    <property type="match status" value="1"/>
</dbReference>
<dbReference type="AlphaFoldDB" id="A0A841TI75"/>
<organism evidence="2 3">
    <name type="scientific">Cohnella lubricantis</name>
    <dbReference type="NCBI Taxonomy" id="2163172"/>
    <lineage>
        <taxon>Bacteria</taxon>
        <taxon>Bacillati</taxon>
        <taxon>Bacillota</taxon>
        <taxon>Bacilli</taxon>
        <taxon>Bacillales</taxon>
        <taxon>Paenibacillaceae</taxon>
        <taxon>Cohnella</taxon>
    </lineage>
</organism>
<dbReference type="CDD" id="cd10032">
    <property type="entry name" value="UDG-F6_HDG"/>
    <property type="match status" value="1"/>
</dbReference>
<evidence type="ECO:0000259" key="1">
    <source>
        <dbReference type="SMART" id="SM00986"/>
    </source>
</evidence>
<dbReference type="RefSeq" id="WP_185180844.1">
    <property type="nucleotide sequence ID" value="NZ_CBCSEP010000027.1"/>
</dbReference>
<evidence type="ECO:0000313" key="2">
    <source>
        <dbReference type="EMBL" id="MBB6679589.1"/>
    </source>
</evidence>
<comment type="caution">
    <text evidence="2">The sequence shown here is derived from an EMBL/GenBank/DDBJ whole genome shotgun (WGS) entry which is preliminary data.</text>
</comment>
<accession>A0A841TI75</accession>
<dbReference type="SMART" id="SM00987">
    <property type="entry name" value="UreE_C"/>
    <property type="match status" value="1"/>
</dbReference>
<dbReference type="Gene3D" id="3.40.470.10">
    <property type="entry name" value="Uracil-DNA glycosylase-like domain"/>
    <property type="match status" value="1"/>
</dbReference>
<dbReference type="SUPFAM" id="SSF52141">
    <property type="entry name" value="Uracil-DNA glycosylase-like"/>
    <property type="match status" value="1"/>
</dbReference>
<name>A0A841TI75_9BACL</name>
<dbReference type="InterPro" id="IPR036895">
    <property type="entry name" value="Uracil-DNA_glycosylase-like_sf"/>
</dbReference>
<evidence type="ECO:0000313" key="3">
    <source>
        <dbReference type="Proteomes" id="UP000574133"/>
    </source>
</evidence>
<keyword evidence="2" id="KW-0378">Hydrolase</keyword>
<proteinExistence type="predicted"/>
<keyword evidence="2" id="KW-0326">Glycosidase</keyword>
<dbReference type="GO" id="GO:0033958">
    <property type="term" value="F:DNA-deoxyinosine glycosylase activity"/>
    <property type="evidence" value="ECO:0007669"/>
    <property type="project" value="UniProtKB-EC"/>
</dbReference>
<dbReference type="InterPro" id="IPR005122">
    <property type="entry name" value="Uracil-DNA_glycosylase-like"/>
</dbReference>
<reference evidence="2 3" key="1">
    <citation type="submission" date="2020-08" db="EMBL/GenBank/DDBJ databases">
        <title>Cohnella phylogeny.</title>
        <authorList>
            <person name="Dunlap C."/>
        </authorList>
    </citation>
    <scope>NUCLEOTIDE SEQUENCE [LARGE SCALE GENOMIC DNA]</scope>
    <source>
        <strain evidence="2 3">DSM 103658</strain>
    </source>
</reference>
<dbReference type="Pfam" id="PF03167">
    <property type="entry name" value="UDG"/>
    <property type="match status" value="1"/>
</dbReference>
<feature type="domain" description="Uracil-DNA glycosylase-like" evidence="1">
    <location>
        <begin position="13"/>
        <end position="167"/>
    </location>
</feature>
<dbReference type="EC" id="3.2.2.15" evidence="2"/>
<keyword evidence="3" id="KW-1185">Reference proteome</keyword>
<gene>
    <name evidence="2" type="ORF">H4Q31_20100</name>
</gene>
<dbReference type="Proteomes" id="UP000574133">
    <property type="component" value="Unassembled WGS sequence"/>
</dbReference>
<sequence length="182" mass="20571">MNEEEAPRVHSFPPLVDEQSRILILGSMPGVASLEAHEYYGNPRNYMWRLLYSLLADGVPDERYEDRLAFALRHGIAMWDVFASCVRKGSLDSDIRDAVPNDIPGLLRRYPNIRVVACNGGKSHGELVKQFGDTPELAVRTVIRLPSSSPVPTRNFRGLDDRLAAWRQQLGPFLQTDMLPIR</sequence>
<dbReference type="SMART" id="SM00986">
    <property type="entry name" value="UDG"/>
    <property type="match status" value="1"/>
</dbReference>
<protein>
    <submittedName>
        <fullName evidence="2">DNA-deoxyinosine glycosylase</fullName>
        <ecNumber evidence="2">3.2.2.15</ecNumber>
    </submittedName>
</protein>
<dbReference type="InterPro" id="IPR026353">
    <property type="entry name" value="Hypoxan-DNA_Glyclase"/>
</dbReference>
<dbReference type="EMBL" id="JACJVN010000094">
    <property type="protein sequence ID" value="MBB6679589.1"/>
    <property type="molecule type" value="Genomic_DNA"/>
</dbReference>